<feature type="binding site" evidence="5">
    <location>
        <position position="75"/>
    </location>
    <ligand>
        <name>chlorophyll a</name>
        <dbReference type="ChEBI" id="CHEBI:58416"/>
        <label>1</label>
    </ligand>
</feature>
<feature type="binding site" evidence="5">
    <location>
        <position position="184"/>
    </location>
    <ligand>
        <name>chlorophyll a</name>
        <dbReference type="ChEBI" id="CHEBI:58416"/>
        <label>1</label>
    </ligand>
</feature>
<accession>A0A7S0BCB3</accession>
<dbReference type="EMBL" id="HBEK01000695">
    <property type="protein sequence ID" value="CAD8390072.1"/>
    <property type="molecule type" value="Transcribed_RNA"/>
</dbReference>
<dbReference type="InterPro" id="IPR001344">
    <property type="entry name" value="Chloro_AB-bd_pln"/>
</dbReference>
<evidence type="ECO:0008006" key="7">
    <source>
        <dbReference type="Google" id="ProtNLM"/>
    </source>
</evidence>
<feature type="binding site" evidence="5">
    <location>
        <position position="78"/>
    </location>
    <ligand>
        <name>chlorophyll a</name>
        <dbReference type="ChEBI" id="CHEBI:58416"/>
        <label>1</label>
    </ligand>
</feature>
<keyword evidence="5" id="KW-0157">Chromophore</keyword>
<gene>
    <name evidence="6" type="ORF">RMAR0315_LOCUS396</name>
</gene>
<dbReference type="AlphaFoldDB" id="A0A7S0BCB3"/>
<evidence type="ECO:0000313" key="6">
    <source>
        <dbReference type="EMBL" id="CAD8390072.1"/>
    </source>
</evidence>
<keyword evidence="2" id="KW-0150">Chloroplast</keyword>
<feature type="binding site" evidence="5">
    <location>
        <position position="172"/>
    </location>
    <ligand>
        <name>chlorophyll a</name>
        <dbReference type="ChEBI" id="CHEBI:58416"/>
        <label>1</label>
    </ligand>
</feature>
<dbReference type="GO" id="GO:0016168">
    <property type="term" value="F:chlorophyll binding"/>
    <property type="evidence" value="ECO:0007669"/>
    <property type="project" value="UniProtKB-KW"/>
</dbReference>
<feature type="binding site" evidence="5">
    <location>
        <position position="63"/>
    </location>
    <ligand>
        <name>chlorophyll a</name>
        <dbReference type="ChEBI" id="CHEBI:58416"/>
        <label>1</label>
    </ligand>
</feature>
<feature type="binding site" evidence="5">
    <location>
        <position position="167"/>
    </location>
    <ligand>
        <name>chlorophyll a</name>
        <dbReference type="ChEBI" id="CHEBI:58416"/>
        <label>1</label>
    </ligand>
</feature>
<dbReference type="Pfam" id="PF00504">
    <property type="entry name" value="Chloroa_b-bind"/>
    <property type="match status" value="1"/>
</dbReference>
<evidence type="ECO:0000256" key="5">
    <source>
        <dbReference type="PIRSR" id="PIRSR601344-1"/>
    </source>
</evidence>
<comment type="subcellular location">
    <subcellularLocation>
        <location evidence="1">Plastid</location>
        <location evidence="1">Chloroplast</location>
    </subcellularLocation>
</comment>
<evidence type="ECO:0000256" key="3">
    <source>
        <dbReference type="ARBA" id="ARBA00022531"/>
    </source>
</evidence>
<evidence type="ECO:0000256" key="1">
    <source>
        <dbReference type="ARBA" id="ARBA00004229"/>
    </source>
</evidence>
<dbReference type="PANTHER" id="PTHR21649">
    <property type="entry name" value="CHLOROPHYLL A/B BINDING PROTEIN"/>
    <property type="match status" value="1"/>
</dbReference>
<dbReference type="GO" id="GO:0009507">
    <property type="term" value="C:chloroplast"/>
    <property type="evidence" value="ECO:0007669"/>
    <property type="project" value="UniProtKB-SubCell"/>
</dbReference>
<evidence type="ECO:0000256" key="4">
    <source>
        <dbReference type="ARBA" id="ARBA00022640"/>
    </source>
</evidence>
<protein>
    <recommendedName>
        <fullName evidence="7">Chlorophyll a-b binding protein, chloroplastic</fullName>
    </recommendedName>
</protein>
<proteinExistence type="predicted"/>
<dbReference type="Gene3D" id="1.10.3460.10">
    <property type="entry name" value="Chlorophyll a/b binding protein domain"/>
    <property type="match status" value="1"/>
</dbReference>
<dbReference type="SUPFAM" id="SSF103511">
    <property type="entry name" value="Chlorophyll a-b binding protein"/>
    <property type="match status" value="1"/>
</dbReference>
<name>A0A7S0BCB3_9RHOD</name>
<sequence length="203" mass="22229">MAFVSGVSLGTSRFAGQAVSVRRARSSGTVMMAMSKSIPFLECPKNLDGRLPGDVGFDPLYLSDNINLQYARASELKHGRICMLAVLGFVVQGIIHLPGPYFSETSPIAAIYKIPIEGWFQIIAFISAIELATFKKNYDGSPPGDYNFDPLNLAKDTATLEKYKENEIVHCRAAMVGWFGFLAQQLVTGQSVVEQLGNMKPLM</sequence>
<keyword evidence="4" id="KW-0934">Plastid</keyword>
<keyword evidence="3" id="KW-0602">Photosynthesis</keyword>
<organism evidence="6">
    <name type="scientific">Rhodosorus marinus</name>
    <dbReference type="NCBI Taxonomy" id="101924"/>
    <lineage>
        <taxon>Eukaryota</taxon>
        <taxon>Rhodophyta</taxon>
        <taxon>Stylonematophyceae</taxon>
        <taxon>Stylonematales</taxon>
        <taxon>Stylonemataceae</taxon>
        <taxon>Rhodosorus</taxon>
    </lineage>
</organism>
<dbReference type="GO" id="GO:0009765">
    <property type="term" value="P:photosynthesis, light harvesting"/>
    <property type="evidence" value="ECO:0007669"/>
    <property type="project" value="InterPro"/>
</dbReference>
<dbReference type="InterPro" id="IPR022796">
    <property type="entry name" value="Chloroa_b-bind"/>
</dbReference>
<feature type="binding site" description="axial binding residue" evidence="5">
    <location>
        <position position="80"/>
    </location>
    <ligand>
        <name>chlorophyll b</name>
        <dbReference type="ChEBI" id="CHEBI:61721"/>
        <label>1</label>
    </ligand>
    <ligandPart>
        <name>Mg</name>
        <dbReference type="ChEBI" id="CHEBI:25107"/>
    </ligandPart>
</feature>
<reference evidence="6" key="1">
    <citation type="submission" date="2021-01" db="EMBL/GenBank/DDBJ databases">
        <authorList>
            <person name="Corre E."/>
            <person name="Pelletier E."/>
            <person name="Niang G."/>
            <person name="Scheremetjew M."/>
            <person name="Finn R."/>
            <person name="Kale V."/>
            <person name="Holt S."/>
            <person name="Cochrane G."/>
            <person name="Meng A."/>
            <person name="Brown T."/>
            <person name="Cohen L."/>
        </authorList>
    </citation>
    <scope>NUCLEOTIDE SEQUENCE</scope>
    <source>
        <strain evidence="6">UTEX LB 2760</strain>
    </source>
</reference>
<evidence type="ECO:0000256" key="2">
    <source>
        <dbReference type="ARBA" id="ARBA00022528"/>
    </source>
</evidence>
<dbReference type="GO" id="GO:0016020">
    <property type="term" value="C:membrane"/>
    <property type="evidence" value="ECO:0007669"/>
    <property type="project" value="InterPro"/>
</dbReference>
<keyword evidence="5" id="KW-0148">Chlorophyll</keyword>